<dbReference type="STRING" id="1754191.A0A1Y1VNI1"/>
<dbReference type="SUPFAM" id="SSF54928">
    <property type="entry name" value="RNA-binding domain, RBD"/>
    <property type="match status" value="1"/>
</dbReference>
<dbReference type="Pfam" id="PF00076">
    <property type="entry name" value="RRM_1"/>
    <property type="match status" value="1"/>
</dbReference>
<comment type="caution">
    <text evidence="4">The sequence shown here is derived from an EMBL/GenBank/DDBJ whole genome shotgun (WGS) entry which is preliminary data.</text>
</comment>
<dbReference type="EMBL" id="MCFH01000001">
    <property type="protein sequence ID" value="ORX60840.1"/>
    <property type="molecule type" value="Genomic_DNA"/>
</dbReference>
<keyword evidence="1" id="KW-0694">RNA-binding</keyword>
<dbReference type="GO" id="GO:0003723">
    <property type="term" value="F:RNA binding"/>
    <property type="evidence" value="ECO:0007669"/>
    <property type="project" value="UniProtKB-UniRule"/>
</dbReference>
<evidence type="ECO:0000259" key="3">
    <source>
        <dbReference type="PROSITE" id="PS50102"/>
    </source>
</evidence>
<protein>
    <submittedName>
        <fullName evidence="4">RNA-binding domain-containing protein</fullName>
    </submittedName>
</protein>
<dbReference type="InterPro" id="IPR035979">
    <property type="entry name" value="RBD_domain_sf"/>
</dbReference>
<feature type="compositionally biased region" description="Basic residues" evidence="2">
    <location>
        <begin position="91"/>
        <end position="107"/>
    </location>
</feature>
<dbReference type="SMART" id="SM00360">
    <property type="entry name" value="RRM"/>
    <property type="match status" value="1"/>
</dbReference>
<evidence type="ECO:0000313" key="4">
    <source>
        <dbReference type="EMBL" id="ORX60840.1"/>
    </source>
</evidence>
<reference evidence="4 5" key="2">
    <citation type="submission" date="2016-08" db="EMBL/GenBank/DDBJ databases">
        <title>Pervasive Adenine N6-methylation of Active Genes in Fungi.</title>
        <authorList>
            <consortium name="DOE Joint Genome Institute"/>
            <person name="Mondo S.J."/>
            <person name="Dannebaum R.O."/>
            <person name="Kuo R.C."/>
            <person name="Labutti K."/>
            <person name="Haridas S."/>
            <person name="Kuo A."/>
            <person name="Salamov A."/>
            <person name="Ahrendt S.R."/>
            <person name="Lipzen A."/>
            <person name="Sullivan W."/>
            <person name="Andreopoulos W.B."/>
            <person name="Clum A."/>
            <person name="Lindquist E."/>
            <person name="Daum C."/>
            <person name="Ramamoorthy G.K."/>
            <person name="Gryganskyi A."/>
            <person name="Culley D."/>
            <person name="Magnuson J.K."/>
            <person name="James T.Y."/>
            <person name="O'Malley M.A."/>
            <person name="Stajich J.E."/>
            <person name="Spatafora J.W."/>
            <person name="Visel A."/>
            <person name="Grigoriev I.V."/>
        </authorList>
    </citation>
    <scope>NUCLEOTIDE SEQUENCE [LARGE SCALE GENOMIC DNA]</scope>
    <source>
        <strain evidence="5">finn</strain>
    </source>
</reference>
<feature type="domain" description="RRM" evidence="3">
    <location>
        <begin position="4"/>
        <end position="81"/>
    </location>
</feature>
<dbReference type="InterPro" id="IPR000504">
    <property type="entry name" value="RRM_dom"/>
</dbReference>
<name>A0A1Y1VNI1_9FUNG</name>
<dbReference type="Gene3D" id="3.30.70.330">
    <property type="match status" value="1"/>
</dbReference>
<sequence>MSRRTLFVAGIPHDINARELAYDFERYGRLVRSDIPRPRYYNSTRYAFVEFEDPRDAEDAFYEMHGRRINGCQISIQWAKSNLRSYSRSYSKSRSRSPYYRHRRRSYSRSYSRSLSRSRSRSPYSRSRSRSRSFSRSYSRSKSRTHSRTYSRSYSRSPRRSHSIIREPSRGRSRTPRDSLPLDYDNTKENTNNPNIPMVEEPSKMEIRNQPNDSMNSTSNQVPIAVTSEATSCEISEQTLNTESSV</sequence>
<organism evidence="4 5">
    <name type="scientific">Piromyces finnis</name>
    <dbReference type="NCBI Taxonomy" id="1754191"/>
    <lineage>
        <taxon>Eukaryota</taxon>
        <taxon>Fungi</taxon>
        <taxon>Fungi incertae sedis</taxon>
        <taxon>Chytridiomycota</taxon>
        <taxon>Chytridiomycota incertae sedis</taxon>
        <taxon>Neocallimastigomycetes</taxon>
        <taxon>Neocallimastigales</taxon>
        <taxon>Neocallimastigaceae</taxon>
        <taxon>Piromyces</taxon>
    </lineage>
</organism>
<evidence type="ECO:0000256" key="1">
    <source>
        <dbReference type="PROSITE-ProRule" id="PRU00176"/>
    </source>
</evidence>
<dbReference type="PANTHER" id="PTHR23147">
    <property type="entry name" value="SERINE/ARGININE RICH SPLICING FACTOR"/>
    <property type="match status" value="1"/>
</dbReference>
<dbReference type="InterPro" id="IPR012677">
    <property type="entry name" value="Nucleotide-bd_a/b_plait_sf"/>
</dbReference>
<feature type="compositionally biased region" description="Basic residues" evidence="2">
    <location>
        <begin position="127"/>
        <end position="149"/>
    </location>
</feature>
<accession>A0A1Y1VNI1</accession>
<dbReference type="PROSITE" id="PS50102">
    <property type="entry name" value="RRM"/>
    <property type="match status" value="1"/>
</dbReference>
<dbReference type="OrthoDB" id="5970at2759"/>
<dbReference type="Proteomes" id="UP000193719">
    <property type="component" value="Unassembled WGS sequence"/>
</dbReference>
<feature type="region of interest" description="Disordered" evidence="2">
    <location>
        <begin position="87"/>
        <end position="201"/>
    </location>
</feature>
<feature type="compositionally biased region" description="Low complexity" evidence="2">
    <location>
        <begin position="108"/>
        <end position="126"/>
    </location>
</feature>
<dbReference type="AlphaFoldDB" id="A0A1Y1VNI1"/>
<reference evidence="4 5" key="1">
    <citation type="submission" date="2016-08" db="EMBL/GenBank/DDBJ databases">
        <title>Genomes of anaerobic fungi encode conserved fungal cellulosomes for biomass hydrolysis.</title>
        <authorList>
            <consortium name="DOE Joint Genome Institute"/>
            <person name="Haitjema C.H."/>
            <person name="Gilmore S.P."/>
            <person name="Henske J.K."/>
            <person name="Solomon K.V."/>
            <person name="De Groot R."/>
            <person name="Kuo A."/>
            <person name="Mondo S.J."/>
            <person name="Salamov A.A."/>
            <person name="Labutti K."/>
            <person name="Zhao Z."/>
            <person name="Chiniquy J."/>
            <person name="Barry K."/>
            <person name="Brewer H.M."/>
            <person name="Purvine S.O."/>
            <person name="Wright A.T."/>
            <person name="Boxma B."/>
            <person name="Van Alen T."/>
            <person name="Hackstein J.H."/>
            <person name="Baker S.E."/>
            <person name="Grigoriev I.V."/>
            <person name="O'Malley M.A."/>
        </authorList>
    </citation>
    <scope>NUCLEOTIDE SEQUENCE [LARGE SCALE GENOMIC DNA]</scope>
    <source>
        <strain evidence="5">finn</strain>
    </source>
</reference>
<keyword evidence="5" id="KW-1185">Reference proteome</keyword>
<evidence type="ECO:0000256" key="2">
    <source>
        <dbReference type="SAM" id="MobiDB-lite"/>
    </source>
</evidence>
<evidence type="ECO:0000313" key="5">
    <source>
        <dbReference type="Proteomes" id="UP000193719"/>
    </source>
</evidence>
<gene>
    <name evidence="4" type="ORF">BCR36DRAFT_578912</name>
</gene>
<dbReference type="InterPro" id="IPR050907">
    <property type="entry name" value="SRSF"/>
</dbReference>
<proteinExistence type="predicted"/>